<dbReference type="AlphaFoldDB" id="A0A9D9NEZ4"/>
<dbReference type="GO" id="GO:0005886">
    <property type="term" value="C:plasma membrane"/>
    <property type="evidence" value="ECO:0007669"/>
    <property type="project" value="UniProtKB-SubCell"/>
</dbReference>
<dbReference type="GO" id="GO:0008381">
    <property type="term" value="F:mechanosensitive monoatomic ion channel activity"/>
    <property type="evidence" value="ECO:0007669"/>
    <property type="project" value="InterPro"/>
</dbReference>
<feature type="domain" description="Mechanosensitive ion channel MscS" evidence="8">
    <location>
        <begin position="94"/>
        <end position="160"/>
    </location>
</feature>
<evidence type="ECO:0000256" key="1">
    <source>
        <dbReference type="ARBA" id="ARBA00004651"/>
    </source>
</evidence>
<dbReference type="Gene3D" id="3.30.70.100">
    <property type="match status" value="1"/>
</dbReference>
<feature type="transmembrane region" description="Helical" evidence="7">
    <location>
        <begin position="6"/>
        <end position="25"/>
    </location>
</feature>
<evidence type="ECO:0000256" key="3">
    <source>
        <dbReference type="ARBA" id="ARBA00022475"/>
    </source>
</evidence>
<dbReference type="SUPFAM" id="SSF82689">
    <property type="entry name" value="Mechanosensitive channel protein MscS (YggB), C-terminal domain"/>
    <property type="match status" value="1"/>
</dbReference>
<comment type="caution">
    <text evidence="10">The sequence shown here is derived from an EMBL/GenBank/DDBJ whole genome shotgun (WGS) entry which is preliminary data.</text>
</comment>
<reference evidence="10" key="2">
    <citation type="journal article" date="2021" name="PeerJ">
        <title>Extensive microbial diversity within the chicken gut microbiome revealed by metagenomics and culture.</title>
        <authorList>
            <person name="Gilroy R."/>
            <person name="Ravi A."/>
            <person name="Getino M."/>
            <person name="Pursley I."/>
            <person name="Horton D.L."/>
            <person name="Alikhan N.F."/>
            <person name="Baker D."/>
            <person name="Gharbi K."/>
            <person name="Hall N."/>
            <person name="Watson M."/>
            <person name="Adriaenssens E.M."/>
            <person name="Foster-Nyarko E."/>
            <person name="Jarju S."/>
            <person name="Secka A."/>
            <person name="Antonio M."/>
            <person name="Oren A."/>
            <person name="Chaudhuri R.R."/>
            <person name="La Ragione R."/>
            <person name="Hildebrand F."/>
            <person name="Pallen M.J."/>
        </authorList>
    </citation>
    <scope>NUCLEOTIDE SEQUENCE</scope>
    <source>
        <strain evidence="10">B2-22910</strain>
    </source>
</reference>
<dbReference type="Pfam" id="PF00924">
    <property type="entry name" value="MS_channel_2nd"/>
    <property type="match status" value="1"/>
</dbReference>
<evidence type="ECO:0000256" key="6">
    <source>
        <dbReference type="ARBA" id="ARBA00023136"/>
    </source>
</evidence>
<evidence type="ECO:0000256" key="7">
    <source>
        <dbReference type="SAM" id="Phobius"/>
    </source>
</evidence>
<comment type="similarity">
    <text evidence="2">Belongs to the MscS (TC 1.A.23) family.</text>
</comment>
<gene>
    <name evidence="10" type="ORF">IAB82_03475</name>
</gene>
<evidence type="ECO:0000256" key="2">
    <source>
        <dbReference type="ARBA" id="ARBA00008017"/>
    </source>
</evidence>
<dbReference type="Proteomes" id="UP000823603">
    <property type="component" value="Unassembled WGS sequence"/>
</dbReference>
<dbReference type="SUPFAM" id="SSF82861">
    <property type="entry name" value="Mechanosensitive channel protein MscS (YggB), transmembrane region"/>
    <property type="match status" value="1"/>
</dbReference>
<dbReference type="InterPro" id="IPR023408">
    <property type="entry name" value="MscS_beta-dom_sf"/>
</dbReference>
<keyword evidence="5 7" id="KW-1133">Transmembrane helix</keyword>
<comment type="subcellular location">
    <subcellularLocation>
        <location evidence="1">Cell membrane</location>
        <topology evidence="1">Multi-pass membrane protein</topology>
    </subcellularLocation>
</comment>
<keyword evidence="6 7" id="KW-0472">Membrane</keyword>
<dbReference type="PANTHER" id="PTHR30221:SF1">
    <property type="entry name" value="SMALL-CONDUCTANCE MECHANOSENSITIVE CHANNEL"/>
    <property type="match status" value="1"/>
</dbReference>
<name>A0A9D9NEZ4_9BACT</name>
<dbReference type="InterPro" id="IPR010920">
    <property type="entry name" value="LSM_dom_sf"/>
</dbReference>
<dbReference type="Pfam" id="PF05552">
    <property type="entry name" value="MS_channel_1st_1"/>
    <property type="match status" value="1"/>
</dbReference>
<dbReference type="InterPro" id="IPR006685">
    <property type="entry name" value="MscS_channel_2nd"/>
</dbReference>
<proteinExistence type="inferred from homology"/>
<dbReference type="PANTHER" id="PTHR30221">
    <property type="entry name" value="SMALL-CONDUCTANCE MECHANOSENSITIVE CHANNEL"/>
    <property type="match status" value="1"/>
</dbReference>
<feature type="transmembrane region" description="Helical" evidence="7">
    <location>
        <begin position="45"/>
        <end position="71"/>
    </location>
</feature>
<sequence>MKEVINFGIKVLIALLIYFIGAWLIKKIRKMLHRLFEKRNTEKAIASFVESLTSIALMVILVIITVGTLGINTTSLAALLAAGGMAIGMALSGTVQNFAGGLMILVFKPFKAGDFIETENGYSGTVTDVNIFSTKLTTTDNRMIIIPNGTLSNGTVNNYSMNTMRRIEWLVGVEYGTSAEDVKAALKAIVDAEKRILYKETGAPENPLIAVNALKDSAVEYVVRVWVKKEDYWPVFYMLNENIYTILPQKGINFPFPQMDIHLPDTVKISKD</sequence>
<dbReference type="InterPro" id="IPR006686">
    <property type="entry name" value="MscS_channel_CS"/>
</dbReference>
<dbReference type="Pfam" id="PF21082">
    <property type="entry name" value="MS_channel_3rd"/>
    <property type="match status" value="1"/>
</dbReference>
<dbReference type="InterPro" id="IPR011014">
    <property type="entry name" value="MscS_channel_TM-2"/>
</dbReference>
<dbReference type="SUPFAM" id="SSF50182">
    <property type="entry name" value="Sm-like ribonucleoproteins"/>
    <property type="match status" value="1"/>
</dbReference>
<evidence type="ECO:0000313" key="10">
    <source>
        <dbReference type="EMBL" id="MBO8470839.1"/>
    </source>
</evidence>
<dbReference type="InterPro" id="IPR045275">
    <property type="entry name" value="MscS_archaea/bacteria_type"/>
</dbReference>
<organism evidence="10 11">
    <name type="scientific">Candidatus Cryptobacteroides faecavium</name>
    <dbReference type="NCBI Taxonomy" id="2840762"/>
    <lineage>
        <taxon>Bacteria</taxon>
        <taxon>Pseudomonadati</taxon>
        <taxon>Bacteroidota</taxon>
        <taxon>Bacteroidia</taxon>
        <taxon>Bacteroidales</taxon>
        <taxon>Candidatus Cryptobacteroides</taxon>
    </lineage>
</organism>
<keyword evidence="3" id="KW-1003">Cell membrane</keyword>
<keyword evidence="4 7" id="KW-0812">Transmembrane</keyword>
<accession>A0A9D9NEZ4</accession>
<feature type="domain" description="Mechanosensitive ion channel MscS C-terminal" evidence="9">
    <location>
        <begin position="168"/>
        <end position="254"/>
    </location>
</feature>
<dbReference type="InterPro" id="IPR008910">
    <property type="entry name" value="MSC_TM_helix"/>
</dbReference>
<dbReference type="Gene3D" id="2.30.30.60">
    <property type="match status" value="1"/>
</dbReference>
<evidence type="ECO:0000313" key="11">
    <source>
        <dbReference type="Proteomes" id="UP000823603"/>
    </source>
</evidence>
<dbReference type="EMBL" id="JADIMB010000050">
    <property type="protein sequence ID" value="MBO8470839.1"/>
    <property type="molecule type" value="Genomic_DNA"/>
</dbReference>
<dbReference type="InterPro" id="IPR049278">
    <property type="entry name" value="MS_channel_C"/>
</dbReference>
<feature type="transmembrane region" description="Helical" evidence="7">
    <location>
        <begin position="77"/>
        <end position="107"/>
    </location>
</feature>
<evidence type="ECO:0000259" key="9">
    <source>
        <dbReference type="Pfam" id="PF21082"/>
    </source>
</evidence>
<reference evidence="10" key="1">
    <citation type="submission" date="2020-10" db="EMBL/GenBank/DDBJ databases">
        <authorList>
            <person name="Gilroy R."/>
        </authorList>
    </citation>
    <scope>NUCLEOTIDE SEQUENCE</scope>
    <source>
        <strain evidence="10">B2-22910</strain>
    </source>
</reference>
<protein>
    <submittedName>
        <fullName evidence="10">Mechanosensitive ion channel</fullName>
    </submittedName>
</protein>
<dbReference type="Gene3D" id="1.10.287.1260">
    <property type="match status" value="1"/>
</dbReference>
<dbReference type="InterPro" id="IPR011066">
    <property type="entry name" value="MscS_channel_C_sf"/>
</dbReference>
<evidence type="ECO:0000256" key="4">
    <source>
        <dbReference type="ARBA" id="ARBA00022692"/>
    </source>
</evidence>
<evidence type="ECO:0000259" key="8">
    <source>
        <dbReference type="Pfam" id="PF00924"/>
    </source>
</evidence>
<dbReference type="PROSITE" id="PS01246">
    <property type="entry name" value="UPF0003"/>
    <property type="match status" value="1"/>
</dbReference>
<evidence type="ECO:0000256" key="5">
    <source>
        <dbReference type="ARBA" id="ARBA00022989"/>
    </source>
</evidence>